<name>A0ABV1NTS2_9ACTN</name>
<evidence type="ECO:0000313" key="2">
    <source>
        <dbReference type="EMBL" id="MEQ7845900.1"/>
    </source>
</evidence>
<gene>
    <name evidence="2" type="ORF">V6R90_01325</name>
</gene>
<accession>A0ABV1NTS2</accession>
<dbReference type="EMBL" id="JBEGDP010000001">
    <property type="protein sequence ID" value="MEQ7845900.1"/>
    <property type="molecule type" value="Genomic_DNA"/>
</dbReference>
<dbReference type="CDD" id="cd00761">
    <property type="entry name" value="Glyco_tranf_GTA_type"/>
    <property type="match status" value="1"/>
</dbReference>
<dbReference type="SUPFAM" id="SSF53448">
    <property type="entry name" value="Nucleotide-diphospho-sugar transferases"/>
    <property type="match status" value="1"/>
</dbReference>
<organism evidence="2 3">
    <name type="scientific">Nocardioides kribbensis</name>
    <dbReference type="NCBI Taxonomy" id="305517"/>
    <lineage>
        <taxon>Bacteria</taxon>
        <taxon>Bacillati</taxon>
        <taxon>Actinomycetota</taxon>
        <taxon>Actinomycetes</taxon>
        <taxon>Propionibacteriales</taxon>
        <taxon>Nocardioidaceae</taxon>
        <taxon>Nocardioides</taxon>
    </lineage>
</organism>
<dbReference type="Pfam" id="PF13704">
    <property type="entry name" value="Glyco_tranf_2_4"/>
    <property type="match status" value="1"/>
</dbReference>
<protein>
    <submittedName>
        <fullName evidence="2">Glycosyltransferase family 2 protein</fullName>
        <ecNumber evidence="2">2.4.-.-</ecNumber>
    </submittedName>
</protein>
<evidence type="ECO:0000256" key="1">
    <source>
        <dbReference type="SAM" id="MobiDB-lite"/>
    </source>
</evidence>
<evidence type="ECO:0000313" key="3">
    <source>
        <dbReference type="Proteomes" id="UP001482520"/>
    </source>
</evidence>
<dbReference type="RefSeq" id="WP_251533726.1">
    <property type="nucleotide sequence ID" value="NZ_JBEGDP010000001.1"/>
</dbReference>
<feature type="region of interest" description="Disordered" evidence="1">
    <location>
        <begin position="1"/>
        <end position="33"/>
    </location>
</feature>
<dbReference type="Proteomes" id="UP001482520">
    <property type="component" value="Unassembled WGS sequence"/>
</dbReference>
<keyword evidence="2" id="KW-0808">Transferase</keyword>
<comment type="caution">
    <text evidence="2">The sequence shown here is derived from an EMBL/GenBank/DDBJ whole genome shotgun (WGS) entry which is preliminary data.</text>
</comment>
<keyword evidence="3" id="KW-1185">Reference proteome</keyword>
<dbReference type="InterPro" id="IPR029044">
    <property type="entry name" value="Nucleotide-diphossugar_trans"/>
</dbReference>
<sequence>MALLRRRSSGSADPSDPSRPLPAPEDPADPADLSHLVSAAPEGQLPSVAVMTMARDEGAMLGRWVRHYAAQVGAEHVYVVDDQTTDGSTDDLAGPVLRIPPLRKRGFEPSRMEVMAGLSAGLLAAYDAVVFCDTDEFIVPDPDHHASLLHYVAARPGRQAVGVTALNVVHDVSREGPLRDDAPVLSQRALAKFAPLMCKPSLKWVPARWAHASHGIECPYAVDPELFMFHLKFADRDHLADAAAKRHAAFRDDGRAARTSWERPADEMVDLLDEITADIDLEQVERFRPRPARLERIVQRQGAMWRATGAGQVQAMRSQPLVRVPRRFRDLV</sequence>
<dbReference type="EC" id="2.4.-.-" evidence="2"/>
<reference evidence="2 3" key="1">
    <citation type="submission" date="2024-02" db="EMBL/GenBank/DDBJ databases">
        <title>Full genome sequence of Nocardioides kribbensis.</title>
        <authorList>
            <person name="Poletto B.L."/>
            <person name="Silva G."/>
            <person name="Galante D."/>
            <person name="Campos K.R."/>
            <person name="Santos M.B.N."/>
            <person name="Sacchi C.T."/>
        </authorList>
    </citation>
    <scope>NUCLEOTIDE SEQUENCE [LARGE SCALE GENOMIC DNA]</scope>
    <source>
        <strain evidence="2 3">O4R</strain>
    </source>
</reference>
<dbReference type="Gene3D" id="3.90.550.10">
    <property type="entry name" value="Spore Coat Polysaccharide Biosynthesis Protein SpsA, Chain A"/>
    <property type="match status" value="1"/>
</dbReference>
<dbReference type="GO" id="GO:0016757">
    <property type="term" value="F:glycosyltransferase activity"/>
    <property type="evidence" value="ECO:0007669"/>
    <property type="project" value="UniProtKB-KW"/>
</dbReference>
<proteinExistence type="predicted"/>
<keyword evidence="2" id="KW-0328">Glycosyltransferase</keyword>